<protein>
    <recommendedName>
        <fullName evidence="4">Nitroreductase family protein</fullName>
    </recommendedName>
</protein>
<reference evidence="2 3" key="1">
    <citation type="submission" date="2016-10" db="EMBL/GenBank/DDBJ databases">
        <authorList>
            <person name="de Groot N.N."/>
        </authorList>
    </citation>
    <scope>NUCLEOTIDE SEQUENCE [LARGE SCALE GENOMIC DNA]</scope>
    <source>
        <strain evidence="2 3">DSM 28129</strain>
    </source>
</reference>
<evidence type="ECO:0000313" key="3">
    <source>
        <dbReference type="Proteomes" id="UP000198972"/>
    </source>
</evidence>
<keyword evidence="1" id="KW-0812">Transmembrane</keyword>
<name>A0A1G7LUW1_9BACL</name>
<evidence type="ECO:0000256" key="1">
    <source>
        <dbReference type="SAM" id="Phobius"/>
    </source>
</evidence>
<evidence type="ECO:0008006" key="4">
    <source>
        <dbReference type="Google" id="ProtNLM"/>
    </source>
</evidence>
<dbReference type="OrthoDB" id="5149792at2"/>
<dbReference type="SUPFAM" id="SSF55469">
    <property type="entry name" value="FMN-dependent nitroreductase-like"/>
    <property type="match status" value="1"/>
</dbReference>
<dbReference type="NCBIfam" id="NF047509">
    <property type="entry name" value="Rv3131_FMN_oxido"/>
    <property type="match status" value="1"/>
</dbReference>
<dbReference type="PANTHER" id="PTHR43543:SF1">
    <property type="entry name" value="MALONIC SEMIALDEHYDE REDUCTASE RUTE-RELATED"/>
    <property type="match status" value="1"/>
</dbReference>
<dbReference type="AlphaFoldDB" id="A0A1G7LUW1"/>
<keyword evidence="1" id="KW-0472">Membrane</keyword>
<dbReference type="GO" id="GO:0016491">
    <property type="term" value="F:oxidoreductase activity"/>
    <property type="evidence" value="ECO:0007669"/>
    <property type="project" value="InterPro"/>
</dbReference>
<sequence length="399" mass="44874">MSKRKVKKTMTIILSCVGALLVIAFASLFVISGIFEQPKYLEPWQKTYSQKFDDPRIRLVAHGLLSSNGHNMQPWKIRLDKNNPKVFYLYADSDRLTSEVDPFARQMMVTQGTFLEYVKIAGDESGYQTAIELFPDGGYNEQKLSESMKTIPVAKITLTKTNPQSSVLYDFLFLPDTNRAAYQSTKLTSEQINQLEAINADTGLSMKIFQDKVNIDKLNGYAVQGASIEAGVDRVMKESETIFRANEYQKNKYRYGFSVEGQGTSGIMRHLTQGLVTLFPSTNSGKAASDLFIQSARTSVGNTPAYAMITTKDNSRTSQVKSGMLYSRLILAAHRLGFVMQPLSQVLEEYPEMKEPYSNIHRDYASDGGTIQMLVRLGEPTKEVPQSMRRDVMDMIVEE</sequence>
<feature type="transmembrane region" description="Helical" evidence="1">
    <location>
        <begin position="12"/>
        <end position="35"/>
    </location>
</feature>
<dbReference type="Proteomes" id="UP000198972">
    <property type="component" value="Unassembled WGS sequence"/>
</dbReference>
<dbReference type="InterPro" id="IPR050461">
    <property type="entry name" value="Nitroreductase_HadB/RutE"/>
</dbReference>
<accession>A0A1G7LUW1</accession>
<keyword evidence="1" id="KW-1133">Transmembrane helix</keyword>
<keyword evidence="3" id="KW-1185">Reference proteome</keyword>
<proteinExistence type="predicted"/>
<dbReference type="Gene3D" id="3.40.109.10">
    <property type="entry name" value="NADH Oxidase"/>
    <property type="match status" value="1"/>
</dbReference>
<dbReference type="InterPro" id="IPR000415">
    <property type="entry name" value="Nitroreductase-like"/>
</dbReference>
<dbReference type="STRING" id="670482.SAMN04488542_11274"/>
<evidence type="ECO:0000313" key="2">
    <source>
        <dbReference type="EMBL" id="SDF53292.1"/>
    </source>
</evidence>
<dbReference type="PANTHER" id="PTHR43543">
    <property type="entry name" value="MALONIC SEMIALDEHYDE REDUCTASE RUTE-RELATED"/>
    <property type="match status" value="1"/>
</dbReference>
<gene>
    <name evidence="2" type="ORF">SAMN04488542_11274</name>
</gene>
<organism evidence="2 3">
    <name type="scientific">Fontibacillus panacisegetis</name>
    <dbReference type="NCBI Taxonomy" id="670482"/>
    <lineage>
        <taxon>Bacteria</taxon>
        <taxon>Bacillati</taxon>
        <taxon>Bacillota</taxon>
        <taxon>Bacilli</taxon>
        <taxon>Bacillales</taxon>
        <taxon>Paenibacillaceae</taxon>
        <taxon>Fontibacillus</taxon>
    </lineage>
</organism>
<dbReference type="EMBL" id="FNBG01000012">
    <property type="protein sequence ID" value="SDF53292.1"/>
    <property type="molecule type" value="Genomic_DNA"/>
</dbReference>
<dbReference type="RefSeq" id="WP_091230285.1">
    <property type="nucleotide sequence ID" value="NZ_FNBG01000012.1"/>
</dbReference>